<protein>
    <recommendedName>
        <fullName evidence="5">RNA-free ribonuclease P</fullName>
        <shortName evidence="5">RNA-free RNase P</shortName>
        <ecNumber evidence="5">3.1.26.5</ecNumber>
    </recommendedName>
    <alternativeName>
        <fullName evidence="5">Protein-only RNase P</fullName>
    </alternativeName>
</protein>
<keyword evidence="4 5" id="KW-0378">Hydrolase</keyword>
<dbReference type="NCBIfam" id="TIGR03875">
    <property type="entry name" value="RNA_lig_partner"/>
    <property type="match status" value="1"/>
</dbReference>
<dbReference type="PANTHER" id="PTHR41173">
    <property type="entry name" value="UPF0278 PROTEIN TK1425"/>
    <property type="match status" value="1"/>
</dbReference>
<reference evidence="7 8" key="1">
    <citation type="journal article" date="2019" name="Int. J. Syst. Evol. Microbiol.">
        <title>The Global Catalogue of Microorganisms (GCM) 10K type strain sequencing project: providing services to taxonomists for standard genome sequencing and annotation.</title>
        <authorList>
            <consortium name="The Broad Institute Genomics Platform"/>
            <consortium name="The Broad Institute Genome Sequencing Center for Infectious Disease"/>
            <person name="Wu L."/>
            <person name="Ma J."/>
        </authorList>
    </citation>
    <scope>NUCLEOTIDE SEQUENCE [LARGE SCALE GENOMIC DNA]</scope>
    <source>
        <strain evidence="7 8">CGMCC 1.12553</strain>
    </source>
</reference>
<dbReference type="InterPro" id="IPR014856">
    <property type="entry name" value="RNA_free_RNase_P"/>
</dbReference>
<dbReference type="AlphaFoldDB" id="A0ABD5PB26"/>
<dbReference type="NCBIfam" id="NF003341">
    <property type="entry name" value="PRK04358.1-2"/>
    <property type="match status" value="1"/>
</dbReference>
<sequence length="246" mass="27621">MADFPLKQRFVLDTSTFVTEDIRRGDEDIGDAVDRLLDSVAQAKLELGISCYMPPSIHEELVTILEDRGVPEATLAKLSTWVIRKHPARYEVMVPAEIVYQFVDEMSDRVNRGLRVSEEAVRDARGLEGKQSENHAHMTDVDEAISRLRDKYRKTLRQGVLDSREDFDLLILARELEAGVVTEDRGIINTAGDFGLRYMRGREFPDLLDEYLHAAGVRERPPETGLKTESNDGPGDPDDHDGPGGS</sequence>
<evidence type="ECO:0000256" key="2">
    <source>
        <dbReference type="ARBA" id="ARBA00022722"/>
    </source>
</evidence>
<evidence type="ECO:0000256" key="3">
    <source>
        <dbReference type="ARBA" id="ARBA00022759"/>
    </source>
</evidence>
<organism evidence="7 8">
    <name type="scientific">Halobium salinum</name>
    <dbReference type="NCBI Taxonomy" id="1364940"/>
    <lineage>
        <taxon>Archaea</taxon>
        <taxon>Methanobacteriati</taxon>
        <taxon>Methanobacteriota</taxon>
        <taxon>Stenosarchaea group</taxon>
        <taxon>Halobacteria</taxon>
        <taxon>Halobacteriales</taxon>
        <taxon>Haloferacaceae</taxon>
        <taxon>Halobium</taxon>
    </lineage>
</organism>
<keyword evidence="8" id="KW-1185">Reference proteome</keyword>
<proteinExistence type="inferred from homology"/>
<dbReference type="GO" id="GO:0001682">
    <property type="term" value="P:tRNA 5'-leader removal"/>
    <property type="evidence" value="ECO:0007669"/>
    <property type="project" value="UniProtKB-UniRule"/>
</dbReference>
<keyword evidence="7" id="KW-0436">Ligase</keyword>
<dbReference type="GO" id="GO:0004526">
    <property type="term" value="F:ribonuclease P activity"/>
    <property type="evidence" value="ECO:0007669"/>
    <property type="project" value="UniProtKB-UniRule"/>
</dbReference>
<comment type="caution">
    <text evidence="7">The sequence shown here is derived from an EMBL/GenBank/DDBJ whole genome shotgun (WGS) entry which is preliminary data.</text>
</comment>
<evidence type="ECO:0000256" key="4">
    <source>
        <dbReference type="ARBA" id="ARBA00022801"/>
    </source>
</evidence>
<evidence type="ECO:0000313" key="8">
    <source>
        <dbReference type="Proteomes" id="UP001595921"/>
    </source>
</evidence>
<keyword evidence="2 5" id="KW-0540">Nuclease</keyword>
<name>A0ABD5PB26_9EURY</name>
<dbReference type="CDD" id="cd18691">
    <property type="entry name" value="PIN_VapC-like"/>
    <property type="match status" value="1"/>
</dbReference>
<accession>A0ABD5PB26</accession>
<evidence type="ECO:0000256" key="6">
    <source>
        <dbReference type="SAM" id="MobiDB-lite"/>
    </source>
</evidence>
<keyword evidence="1 5" id="KW-0819">tRNA processing</keyword>
<keyword evidence="3 5" id="KW-0255">Endonuclease</keyword>
<evidence type="ECO:0000256" key="1">
    <source>
        <dbReference type="ARBA" id="ARBA00022694"/>
    </source>
</evidence>
<dbReference type="EMBL" id="JBHSDS010000006">
    <property type="protein sequence ID" value="MFC4358125.1"/>
    <property type="molecule type" value="Genomic_DNA"/>
</dbReference>
<dbReference type="HAMAP" id="MF_01078">
    <property type="entry name" value="RNA_free_RNase_P"/>
    <property type="match status" value="1"/>
</dbReference>
<comment type="catalytic activity">
    <reaction evidence="5">
        <text>Endonucleolytic cleavage of RNA, removing 5'-extranucleotides from tRNA precursor.</text>
        <dbReference type="EC" id="3.1.26.5"/>
    </reaction>
</comment>
<dbReference type="EC" id="3.1.26.5" evidence="5"/>
<dbReference type="PANTHER" id="PTHR41173:SF1">
    <property type="entry name" value="RNA-FREE RIBONUCLEASE P"/>
    <property type="match status" value="1"/>
</dbReference>
<dbReference type="Proteomes" id="UP001595921">
    <property type="component" value="Unassembled WGS sequence"/>
</dbReference>
<dbReference type="GO" id="GO:0016874">
    <property type="term" value="F:ligase activity"/>
    <property type="evidence" value="ECO:0007669"/>
    <property type="project" value="UniProtKB-KW"/>
</dbReference>
<gene>
    <name evidence="7" type="ORF">ACFO0N_09210</name>
</gene>
<feature type="region of interest" description="Disordered" evidence="6">
    <location>
        <begin position="215"/>
        <end position="246"/>
    </location>
</feature>
<evidence type="ECO:0000256" key="5">
    <source>
        <dbReference type="HAMAP-Rule" id="MF_01078"/>
    </source>
</evidence>
<evidence type="ECO:0000313" key="7">
    <source>
        <dbReference type="EMBL" id="MFC4358125.1"/>
    </source>
</evidence>
<comment type="function">
    <text evidence="5">RNA-free RNase P that catalyzes the removal of the 5'-leader sequence from pre-tRNA to produce the mature 5'-terminus.</text>
</comment>
<dbReference type="Pfam" id="PF08745">
    <property type="entry name" value="PIN_5"/>
    <property type="match status" value="1"/>
</dbReference>
<comment type="similarity">
    <text evidence="5">Belongs to the HARP family.</text>
</comment>
<dbReference type="RefSeq" id="WP_267624297.1">
    <property type="nucleotide sequence ID" value="NZ_JAODIW010000008.1"/>
</dbReference>